<dbReference type="PANTHER" id="PTHR37783:SF1">
    <property type="entry name" value="MEMBRANE PROTEIN, PUTATIVE (AFU_ORTHOLOGUE AFUA_1G04315)-RELATED"/>
    <property type="match status" value="1"/>
</dbReference>
<evidence type="ECO:0000313" key="2">
    <source>
        <dbReference type="EMBL" id="ODV82020.1"/>
    </source>
</evidence>
<dbReference type="EMBL" id="KV453909">
    <property type="protein sequence ID" value="ODV82020.1"/>
    <property type="molecule type" value="Genomic_DNA"/>
</dbReference>
<dbReference type="Gene3D" id="3.20.180.10">
    <property type="entry name" value="PNP-oxidase-like"/>
    <property type="match status" value="1"/>
</dbReference>
<keyword evidence="3" id="KW-1185">Reference proteome</keyword>
<dbReference type="OrthoDB" id="5553410at2759"/>
<dbReference type="GeneID" id="30983190"/>
<dbReference type="Proteomes" id="UP000094285">
    <property type="component" value="Unassembled WGS sequence"/>
</dbReference>
<dbReference type="InterPro" id="IPR019595">
    <property type="entry name" value="DUF2470"/>
</dbReference>
<sequence>MDASAARIAEHMNKDHQLALIDYLVVYGHVVHLDESSPAITNVDLEKVSIDYVSKNRAATFTIKWKDATEDEVIEVKEWSDIKAKLIAMAKYAAHKQGYAHTRLTQVFGPPFAYLIVAYPTLVLLAINSYDPTILPRIFGNDALFLKLVSYLPQAVPSAYSLFVEYSRKIGLVLYALHTIEIFKYTLPVLRKYRASKSVAWKWILMHFVEGFPVIGRLREATH</sequence>
<dbReference type="PANTHER" id="PTHR37783">
    <property type="entry name" value="MEMBRANE PROTEIN, PUTATIVE (AFU_ORTHOLOGUE AFUA_1G04315)-RELATED"/>
    <property type="match status" value="1"/>
</dbReference>
<evidence type="ECO:0000259" key="1">
    <source>
        <dbReference type="Pfam" id="PF10615"/>
    </source>
</evidence>
<proteinExistence type="predicted"/>
<dbReference type="AlphaFoldDB" id="A0A1E4SR84"/>
<name>A0A1E4SR84_9ASCO</name>
<dbReference type="Pfam" id="PF10615">
    <property type="entry name" value="DUF2470"/>
    <property type="match status" value="1"/>
</dbReference>
<organism evidence="2 3">
    <name type="scientific">Suhomyces tanzawaensis NRRL Y-17324</name>
    <dbReference type="NCBI Taxonomy" id="984487"/>
    <lineage>
        <taxon>Eukaryota</taxon>
        <taxon>Fungi</taxon>
        <taxon>Dikarya</taxon>
        <taxon>Ascomycota</taxon>
        <taxon>Saccharomycotina</taxon>
        <taxon>Pichiomycetes</taxon>
        <taxon>Debaryomycetaceae</taxon>
        <taxon>Suhomyces</taxon>
    </lineage>
</organism>
<accession>A0A1E4SR84</accession>
<gene>
    <name evidence="2" type="ORF">CANTADRAFT_44114</name>
</gene>
<evidence type="ECO:0000313" key="3">
    <source>
        <dbReference type="Proteomes" id="UP000094285"/>
    </source>
</evidence>
<feature type="domain" description="DUF2470" evidence="1">
    <location>
        <begin position="5"/>
        <end position="89"/>
    </location>
</feature>
<protein>
    <recommendedName>
        <fullName evidence="1">DUF2470 domain-containing protein</fullName>
    </recommendedName>
</protein>
<reference evidence="3" key="1">
    <citation type="submission" date="2016-05" db="EMBL/GenBank/DDBJ databases">
        <title>Comparative genomics of biotechnologically important yeasts.</title>
        <authorList>
            <consortium name="DOE Joint Genome Institute"/>
            <person name="Riley R."/>
            <person name="Haridas S."/>
            <person name="Wolfe K.H."/>
            <person name="Lopes M.R."/>
            <person name="Hittinger C.T."/>
            <person name="Goker M."/>
            <person name="Salamov A."/>
            <person name="Wisecaver J."/>
            <person name="Long T.M."/>
            <person name="Aerts A.L."/>
            <person name="Barry K."/>
            <person name="Choi C."/>
            <person name="Clum A."/>
            <person name="Coughlan A.Y."/>
            <person name="Deshpande S."/>
            <person name="Douglass A.P."/>
            <person name="Hanson S.J."/>
            <person name="Klenk H.-P."/>
            <person name="Labutti K."/>
            <person name="Lapidus A."/>
            <person name="Lindquist E."/>
            <person name="Lipzen A."/>
            <person name="Meier-Kolthoff J.P."/>
            <person name="Ohm R.A."/>
            <person name="Otillar R.P."/>
            <person name="Pangilinan J."/>
            <person name="Peng Y."/>
            <person name="Rokas A."/>
            <person name="Rosa C.A."/>
            <person name="Scheuner C."/>
            <person name="Sibirny A.A."/>
            <person name="Slot J.C."/>
            <person name="Stielow J.B."/>
            <person name="Sun H."/>
            <person name="Kurtzman C.P."/>
            <person name="Blackwell M."/>
            <person name="Grigoriev I.V."/>
            <person name="Jeffries T.W."/>
        </authorList>
    </citation>
    <scope>NUCLEOTIDE SEQUENCE [LARGE SCALE GENOMIC DNA]</scope>
    <source>
        <strain evidence="3">NRRL Y-17324</strain>
    </source>
</reference>
<dbReference type="RefSeq" id="XP_020067142.1">
    <property type="nucleotide sequence ID" value="XM_020209054.1"/>
</dbReference>
<dbReference type="InterPro" id="IPR037119">
    <property type="entry name" value="Haem_oxidase_HugZ-like_sf"/>
</dbReference>